<dbReference type="Proteomes" id="UP000438699">
    <property type="component" value="Unassembled WGS sequence"/>
</dbReference>
<protein>
    <submittedName>
        <fullName evidence="1">Winged helix-turn-helix transcriptional regulator</fullName>
    </submittedName>
</protein>
<evidence type="ECO:0000313" key="1">
    <source>
        <dbReference type="EMBL" id="KAB1438803.1"/>
    </source>
</evidence>
<keyword evidence="2" id="KW-1185">Reference proteome</keyword>
<evidence type="ECO:0000313" key="2">
    <source>
        <dbReference type="Proteomes" id="UP000438699"/>
    </source>
</evidence>
<dbReference type="RefSeq" id="WP_151152037.1">
    <property type="nucleotide sequence ID" value="NZ_WAIE01000010.1"/>
</dbReference>
<comment type="caution">
    <text evidence="1">The sequence shown here is derived from an EMBL/GenBank/DDBJ whole genome shotgun (WGS) entry which is preliminary data.</text>
</comment>
<proteinExistence type="predicted"/>
<dbReference type="Gene3D" id="1.10.10.10">
    <property type="entry name" value="Winged helix-like DNA-binding domain superfamily/Winged helix DNA-binding domain"/>
    <property type="match status" value="1"/>
</dbReference>
<organism evidence="1 2">
    <name type="scientific">Pseudodesulfovibrio senegalensis</name>
    <dbReference type="NCBI Taxonomy" id="1721087"/>
    <lineage>
        <taxon>Bacteria</taxon>
        <taxon>Pseudomonadati</taxon>
        <taxon>Thermodesulfobacteriota</taxon>
        <taxon>Desulfovibrionia</taxon>
        <taxon>Desulfovibrionales</taxon>
        <taxon>Desulfovibrionaceae</taxon>
    </lineage>
</organism>
<sequence>MESMQAAFSALNRAMQTHTRVSTMSFDFGVGRPLSPDEIHAIAAVDAERGSTIAEMAEALGKTGQETGPLADQLCNDGLLEKKEGGYRLTEQGLRAQENHLGFHIERDKHFLAYIASLDEDAFAQFSETCRQMEQWMDSYLIS</sequence>
<dbReference type="EMBL" id="WAIE01000010">
    <property type="protein sequence ID" value="KAB1438803.1"/>
    <property type="molecule type" value="Genomic_DNA"/>
</dbReference>
<name>A0A6N6MWT3_9BACT</name>
<dbReference type="SUPFAM" id="SSF46785">
    <property type="entry name" value="Winged helix' DNA-binding domain"/>
    <property type="match status" value="1"/>
</dbReference>
<dbReference type="OrthoDB" id="5458121at2"/>
<dbReference type="AlphaFoldDB" id="A0A6N6MWT3"/>
<gene>
    <name evidence="1" type="ORF">F8A88_15190</name>
</gene>
<dbReference type="InterPro" id="IPR036388">
    <property type="entry name" value="WH-like_DNA-bd_sf"/>
</dbReference>
<reference evidence="1 2" key="1">
    <citation type="journal article" date="2017" name="Int. J. Syst. Evol. Microbiol.">
        <title>Desulfovibrio senegalensis sp. nov., a mesophilic sulfate reducer isolated from marine sediment.</title>
        <authorList>
            <person name="Thioye A."/>
            <person name="Gam Z.B.A."/>
            <person name="Mbengue M."/>
            <person name="Cayol J.L."/>
            <person name="Joseph-Bartoli M."/>
            <person name="Toure-Kane C."/>
            <person name="Labat M."/>
        </authorList>
    </citation>
    <scope>NUCLEOTIDE SEQUENCE [LARGE SCALE GENOMIC DNA]</scope>
    <source>
        <strain evidence="1 2">DSM 101509</strain>
    </source>
</reference>
<dbReference type="InterPro" id="IPR036390">
    <property type="entry name" value="WH_DNA-bd_sf"/>
</dbReference>
<accession>A0A6N6MWT3</accession>